<comment type="similarity">
    <text evidence="2">Belongs to the bacterial solute-binding protein SsuA/TauA family.</text>
</comment>
<dbReference type="GO" id="GO:0042597">
    <property type="term" value="C:periplasmic space"/>
    <property type="evidence" value="ECO:0007669"/>
    <property type="project" value="UniProtKB-SubCell"/>
</dbReference>
<proteinExistence type="inferred from homology"/>
<sequence length="284" mass="32515">MKKVNIGGVPEHFNLAWYLTLKNGEYKTEDINLRWHDYYGGTGDMCQGLRSGDIDIAVILTEGIVKDIIAGNPSKIVQTFVQTPLIWGIHVDAKSPFKTIEDIKGKNAAISRYGSGSHLMAYINAKNNGWDLEQDLRFEVVKNLDNAIKTLQGGKADYFMWEKFTTKPIVDDGVFRRIGNCPSPWPCFVIAVSNDFIDNHKDDLETILRIINETTREFKYIPSIDKTIAIRYEQDINDVQEWLSLTEWSQELIDEPTLDMVQKELYNLSIIPEVLPYDQLTYSI</sequence>
<dbReference type="AlphaFoldDB" id="A0A265USZ7"/>
<dbReference type="InterPro" id="IPR054364">
    <property type="entry name" value="Ca3427-like_PBP2"/>
</dbReference>
<evidence type="ECO:0000313" key="5">
    <source>
        <dbReference type="EMBL" id="OZV68438.1"/>
    </source>
</evidence>
<evidence type="ECO:0000256" key="3">
    <source>
        <dbReference type="ARBA" id="ARBA00022729"/>
    </source>
</evidence>
<evidence type="ECO:0000259" key="4">
    <source>
        <dbReference type="Pfam" id="PF22384"/>
    </source>
</evidence>
<evidence type="ECO:0000313" key="6">
    <source>
        <dbReference type="Proteomes" id="UP000216840"/>
    </source>
</evidence>
<feature type="domain" description="Ca3427-like PBP 2" evidence="4">
    <location>
        <begin position="101"/>
        <end position="180"/>
    </location>
</feature>
<dbReference type="Pfam" id="PF22384">
    <property type="entry name" value="PBP2_Ca3427_like"/>
    <property type="match status" value="1"/>
</dbReference>
<dbReference type="SUPFAM" id="SSF53850">
    <property type="entry name" value="Periplasmic binding protein-like II"/>
    <property type="match status" value="1"/>
</dbReference>
<accession>A0A265USZ7</accession>
<dbReference type="Gene3D" id="3.40.190.10">
    <property type="entry name" value="Periplasmic binding protein-like II"/>
    <property type="match status" value="2"/>
</dbReference>
<comment type="subcellular location">
    <subcellularLocation>
        <location evidence="1">Periplasm</location>
    </subcellularLocation>
</comment>
<dbReference type="PANTHER" id="PTHR30024:SF47">
    <property type="entry name" value="TAURINE-BINDING PERIPLASMIC PROTEIN"/>
    <property type="match status" value="1"/>
</dbReference>
<dbReference type="OrthoDB" id="6191474at2"/>
<comment type="caution">
    <text evidence="5">The sequence shown here is derived from an EMBL/GenBank/DDBJ whole genome shotgun (WGS) entry which is preliminary data.</text>
</comment>
<keyword evidence="6" id="KW-1185">Reference proteome</keyword>
<dbReference type="Proteomes" id="UP000216840">
    <property type="component" value="Unassembled WGS sequence"/>
</dbReference>
<dbReference type="EMBL" id="NGJN01000004">
    <property type="protein sequence ID" value="OZV68438.1"/>
    <property type="molecule type" value="Genomic_DNA"/>
</dbReference>
<evidence type="ECO:0000256" key="2">
    <source>
        <dbReference type="ARBA" id="ARBA00010742"/>
    </source>
</evidence>
<keyword evidence="3" id="KW-0732">Signal</keyword>
<gene>
    <name evidence="5" type="ORF">CA834_08130</name>
</gene>
<evidence type="ECO:0000256" key="1">
    <source>
        <dbReference type="ARBA" id="ARBA00004418"/>
    </source>
</evidence>
<organism evidence="5 6">
    <name type="scientific">Winogradskyella aurantia</name>
    <dbReference type="NCBI Taxonomy" id="1915063"/>
    <lineage>
        <taxon>Bacteria</taxon>
        <taxon>Pseudomonadati</taxon>
        <taxon>Bacteroidota</taxon>
        <taxon>Flavobacteriia</taxon>
        <taxon>Flavobacteriales</taxon>
        <taxon>Flavobacteriaceae</taxon>
        <taxon>Winogradskyella</taxon>
    </lineage>
</organism>
<name>A0A265USZ7_9FLAO</name>
<reference evidence="5 6" key="1">
    <citation type="submission" date="2017-05" db="EMBL/GenBank/DDBJ databases">
        <title>The draft genome sequence of Idiomarina salinarum WNB302.</title>
        <authorList>
            <person name="Sun Y."/>
            <person name="Chen B."/>
            <person name="Du Z."/>
        </authorList>
    </citation>
    <scope>NUCLEOTIDE SEQUENCE [LARGE SCALE GENOMIC DNA]</scope>
    <source>
        <strain evidence="5 6">WNB302</strain>
    </source>
</reference>
<dbReference type="PANTHER" id="PTHR30024">
    <property type="entry name" value="ALIPHATIC SULFONATES-BINDING PROTEIN-RELATED"/>
    <property type="match status" value="1"/>
</dbReference>
<dbReference type="CDD" id="cd13637">
    <property type="entry name" value="PBP2_Ca3427_like"/>
    <property type="match status" value="1"/>
</dbReference>
<dbReference type="RefSeq" id="WP_094968203.1">
    <property type="nucleotide sequence ID" value="NZ_NGJN01000004.1"/>
</dbReference>
<protein>
    <submittedName>
        <fullName evidence="5">ABC transporter substrate-binding protein</fullName>
    </submittedName>
</protein>